<dbReference type="InterPro" id="IPR036465">
    <property type="entry name" value="vWFA_dom_sf"/>
</dbReference>
<reference evidence="2 3" key="1">
    <citation type="journal article" date="2010" name="Stand. Genomic Sci.">
        <title>Complete genome sequence of Acetohalobium arabaticum type strain (Z-7288).</title>
        <authorList>
            <person name="Sikorski J."/>
            <person name="Lapidus A."/>
            <person name="Chertkov O."/>
            <person name="Lucas S."/>
            <person name="Copeland A."/>
            <person name="Glavina Del Rio T."/>
            <person name="Nolan M."/>
            <person name="Tice H."/>
            <person name="Cheng J.F."/>
            <person name="Han C."/>
            <person name="Brambilla E."/>
            <person name="Pitluck S."/>
            <person name="Liolios K."/>
            <person name="Ivanova N."/>
            <person name="Mavromatis K."/>
            <person name="Mikhailova N."/>
            <person name="Pati A."/>
            <person name="Bruce D."/>
            <person name="Detter C."/>
            <person name="Tapia R."/>
            <person name="Goodwin L."/>
            <person name="Chen A."/>
            <person name="Palaniappan K."/>
            <person name="Land M."/>
            <person name="Hauser L."/>
            <person name="Chang Y.J."/>
            <person name="Jeffries C.D."/>
            <person name="Rohde M."/>
            <person name="Goker M."/>
            <person name="Spring S."/>
            <person name="Woyke T."/>
            <person name="Bristow J."/>
            <person name="Eisen J.A."/>
            <person name="Markowitz V."/>
            <person name="Hugenholtz P."/>
            <person name="Kyrpides N.C."/>
            <person name="Klenk H.P."/>
        </authorList>
    </citation>
    <scope>NUCLEOTIDE SEQUENCE [LARGE SCALE GENOMIC DNA]</scope>
    <source>
        <strain evidence="3">ATCC 49924 / DSM 5501 / Z-7288</strain>
    </source>
</reference>
<dbReference type="InterPro" id="IPR008912">
    <property type="entry name" value="Uncharacterised_CoxE"/>
</dbReference>
<dbReference type="InterPro" id="IPR011195">
    <property type="entry name" value="UCP010256"/>
</dbReference>
<dbReference type="SUPFAM" id="SSF53300">
    <property type="entry name" value="vWA-like"/>
    <property type="match status" value="1"/>
</dbReference>
<dbReference type="Proteomes" id="UP000001661">
    <property type="component" value="Chromosome"/>
</dbReference>
<protein>
    <submittedName>
        <fullName evidence="2">VWA containing CoxE family protein</fullName>
    </submittedName>
</protein>
<dbReference type="HOGENOM" id="CLU_042261_2_0_9"/>
<dbReference type="Pfam" id="PF05762">
    <property type="entry name" value="VWA_CoxE"/>
    <property type="match status" value="1"/>
</dbReference>
<gene>
    <name evidence="2" type="ordered locus">Acear_1150</name>
</gene>
<organism evidence="2 3">
    <name type="scientific">Acetohalobium arabaticum (strain ATCC 49924 / DSM 5501 / Z-7288)</name>
    <dbReference type="NCBI Taxonomy" id="574087"/>
    <lineage>
        <taxon>Bacteria</taxon>
        <taxon>Bacillati</taxon>
        <taxon>Bacillota</taxon>
        <taxon>Clostridia</taxon>
        <taxon>Halanaerobiales</taxon>
        <taxon>Halobacteroidaceae</taxon>
        <taxon>Acetohalobium</taxon>
    </lineage>
</organism>
<name>D9QQ81_ACEAZ</name>
<dbReference type="STRING" id="574087.Acear_1150"/>
<dbReference type="OrthoDB" id="9790469at2"/>
<feature type="compositionally biased region" description="Acidic residues" evidence="1">
    <location>
        <begin position="131"/>
        <end position="140"/>
    </location>
</feature>
<accession>D9QQ81</accession>
<evidence type="ECO:0000313" key="2">
    <source>
        <dbReference type="EMBL" id="ADL12672.1"/>
    </source>
</evidence>
<dbReference type="EMBL" id="CP002105">
    <property type="protein sequence ID" value="ADL12672.1"/>
    <property type="molecule type" value="Genomic_DNA"/>
</dbReference>
<keyword evidence="3" id="KW-1185">Reference proteome</keyword>
<proteinExistence type="predicted"/>
<feature type="compositionally biased region" description="Basic and acidic residues" evidence="1">
    <location>
        <begin position="120"/>
        <end position="130"/>
    </location>
</feature>
<sequence length="488" mass="57297">MDIKMLTDEFEQFVEENKGNSTDNYIENNIIKFIQILRGLGFNISLVESIEAVDSLKTIDILNKKEFKLTLQALLVKNYEERKIYNQVFELFFTSEGLKNEKESVFVEDKDEISEDDEVIHDPIDRKDKEDNDSDDEDDEEWEIEIDNLDQEQQELYEELDPEVKEKVNEQVRDKFGETLLQASKTDSMVKNFIQGSLQYWKAKLNQNRQGIIDLDSTIDVRKTGDREVDSKLRSIVNKLDDESEFILAKDIKEIAEENLEETMEVIKRLSRKLATKFSRRQKKKNKSRKIDIRSTLRKNIKYGGTLVELSYQQRRRQKPRFLLICDVSDSMAKYSTFILQFIYGFSDVIKEIESFIFSEDLERITDYFEDNKSFGAKMSEIIGDSKEWSGATNLNQALETFNQEYESLLTSRTVVFIVSDTKTLGLEEAVQKVKSIKSKVKDIIWLNTLPKSAWENRDSVKLFKNHCQMFKCNRLKDMQQIIKKKLL</sequence>
<feature type="region of interest" description="Disordered" evidence="1">
    <location>
        <begin position="117"/>
        <end position="140"/>
    </location>
</feature>
<evidence type="ECO:0000313" key="3">
    <source>
        <dbReference type="Proteomes" id="UP000001661"/>
    </source>
</evidence>
<dbReference type="RefSeq" id="WP_013278118.1">
    <property type="nucleotide sequence ID" value="NC_014378.1"/>
</dbReference>
<dbReference type="PIRSF" id="PIRSF010256">
    <property type="entry name" value="CoxE_vWa"/>
    <property type="match status" value="1"/>
</dbReference>
<dbReference type="KEGG" id="aar:Acear_1150"/>
<evidence type="ECO:0000256" key="1">
    <source>
        <dbReference type="SAM" id="MobiDB-lite"/>
    </source>
</evidence>
<dbReference type="PANTHER" id="PTHR39338">
    <property type="entry name" value="BLL5662 PROTEIN-RELATED"/>
    <property type="match status" value="1"/>
</dbReference>
<dbReference type="PANTHER" id="PTHR39338:SF5">
    <property type="entry name" value="BLR6139 PROTEIN"/>
    <property type="match status" value="1"/>
</dbReference>
<dbReference type="AlphaFoldDB" id="D9QQ81"/>
<dbReference type="eggNOG" id="COG3552">
    <property type="taxonomic scope" value="Bacteria"/>
</dbReference>